<dbReference type="PANTHER" id="PTHR43056">
    <property type="entry name" value="PEPTIDASE S9 PROLYL OLIGOPEPTIDASE"/>
    <property type="match status" value="1"/>
</dbReference>
<evidence type="ECO:0000313" key="3">
    <source>
        <dbReference type="EMBL" id="BCS27784.1"/>
    </source>
</evidence>
<name>A0A7R7XUM3_9EURO</name>
<dbReference type="NCBIfam" id="TIGR00976">
    <property type="entry name" value="CocE_NonD"/>
    <property type="match status" value="1"/>
</dbReference>
<dbReference type="Gene3D" id="1.10.3020.20">
    <property type="match status" value="1"/>
</dbReference>
<dbReference type="SUPFAM" id="SSF49785">
    <property type="entry name" value="Galactose-binding domain-like"/>
    <property type="match status" value="1"/>
</dbReference>
<dbReference type="EMBL" id="AP024448">
    <property type="protein sequence ID" value="BCS27784.1"/>
    <property type="molecule type" value="Genomic_DNA"/>
</dbReference>
<dbReference type="InterPro" id="IPR008979">
    <property type="entry name" value="Galactose-bd-like_sf"/>
</dbReference>
<evidence type="ECO:0000259" key="2">
    <source>
        <dbReference type="SMART" id="SM00939"/>
    </source>
</evidence>
<feature type="domain" description="Xaa-Pro dipeptidyl-peptidase C-terminal" evidence="2">
    <location>
        <begin position="324"/>
        <end position="583"/>
    </location>
</feature>
<dbReference type="InterPro" id="IPR029058">
    <property type="entry name" value="AB_hydrolase_fold"/>
</dbReference>
<evidence type="ECO:0000256" key="1">
    <source>
        <dbReference type="ARBA" id="ARBA00022801"/>
    </source>
</evidence>
<keyword evidence="4" id="KW-1185">Reference proteome</keyword>
<dbReference type="InterPro" id="IPR005674">
    <property type="entry name" value="CocE/Ser_esterase"/>
</dbReference>
<dbReference type="InterPro" id="IPR050585">
    <property type="entry name" value="Xaa-Pro_dipeptidyl-ppase/CocE"/>
</dbReference>
<dbReference type="Pfam" id="PF02129">
    <property type="entry name" value="Peptidase_S15"/>
    <property type="match status" value="1"/>
</dbReference>
<evidence type="ECO:0000313" key="4">
    <source>
        <dbReference type="Proteomes" id="UP000654913"/>
    </source>
</evidence>
<dbReference type="Gene3D" id="3.40.50.1820">
    <property type="entry name" value="alpha/beta hydrolase"/>
    <property type="match status" value="1"/>
</dbReference>
<dbReference type="GO" id="GO:0008239">
    <property type="term" value="F:dipeptidyl-peptidase activity"/>
    <property type="evidence" value="ECO:0007669"/>
    <property type="project" value="InterPro"/>
</dbReference>
<gene>
    <name evidence="3" type="ORF">APUU_60832A</name>
</gene>
<dbReference type="Gene3D" id="2.60.120.260">
    <property type="entry name" value="Galactose-binding domain-like"/>
    <property type="match status" value="1"/>
</dbReference>
<sequence>MPPNLDSIEVLHRPVNRPELSDSRYDGPDSYTSILPRGFKRSPENAPFQVDTVFEKDVKVILRDGTRIRADVFRPHHAAAPVPALIAWSPYGKKGRGHFRLDVVPGRVGVPVSRLSGFEKFEAPDPAEWTARGYAIVNVDSRGVYDSEGDIRWFGSAEGRDGYDAVEQIAAMPWCSGNIGLVGNSWLAMAQWFIAAERPPHLKCIAPLEGASDVYRELLCRGGVHQTAFWGYLADLMVGRNQQEDVIGMLEKDPYINEYWEDKRAQISKISVPVYVLASYSTFLHTMGSFRGFEEIQHNDKWLRIHPTQEWYDLYQTSTNDELQLFFDRYTKEVQNDWEKTPRARISLLQFNADPITNVPCDDWPLASTEYEKLFLGENQSLTKTAPLGGGSISYQSDEASLQMDTDREELSFQYTFPDRALVVGCARAVLYMSCDDHDDMDVFVQVRKANKDGQILQNINIPLSELNMAYTEVDSVNPLKYLGPTGVLRASHRDMDLNLCSASWPEHDYSRKSPVPRGKVVRLEIGLWQTGIVFNAGEKLVLKVSGHNMTLAEFPPLRGALPNGNVGRHYLHFGGSCQSHLLVPLVDLPLEP</sequence>
<dbReference type="AlphaFoldDB" id="A0A7R7XUM3"/>
<dbReference type="OrthoDB" id="2578740at2759"/>
<organism evidence="3 4">
    <name type="scientific">Aspergillus puulaauensis</name>
    <dbReference type="NCBI Taxonomy" id="1220207"/>
    <lineage>
        <taxon>Eukaryota</taxon>
        <taxon>Fungi</taxon>
        <taxon>Dikarya</taxon>
        <taxon>Ascomycota</taxon>
        <taxon>Pezizomycotina</taxon>
        <taxon>Eurotiomycetes</taxon>
        <taxon>Eurotiomycetidae</taxon>
        <taxon>Eurotiales</taxon>
        <taxon>Aspergillaceae</taxon>
        <taxon>Aspergillus</taxon>
    </lineage>
</organism>
<protein>
    <recommendedName>
        <fullName evidence="2">Xaa-Pro dipeptidyl-peptidase C-terminal domain-containing protein</fullName>
    </recommendedName>
</protein>
<accession>A0A7R7XUM3</accession>
<dbReference type="SMART" id="SM00939">
    <property type="entry name" value="PepX_C"/>
    <property type="match status" value="1"/>
</dbReference>
<dbReference type="RefSeq" id="XP_041559978.1">
    <property type="nucleotide sequence ID" value="XM_041694116.1"/>
</dbReference>
<dbReference type="InterPro" id="IPR013736">
    <property type="entry name" value="Xaa-Pro_dipept_C"/>
</dbReference>
<dbReference type="Proteomes" id="UP000654913">
    <property type="component" value="Chromosome 6"/>
</dbReference>
<dbReference type="InterPro" id="IPR000383">
    <property type="entry name" value="Xaa-Pro-like_dom"/>
</dbReference>
<proteinExistence type="predicted"/>
<dbReference type="SUPFAM" id="SSF53474">
    <property type="entry name" value="alpha/beta-Hydrolases"/>
    <property type="match status" value="1"/>
</dbReference>
<reference evidence="3" key="2">
    <citation type="submission" date="2021-02" db="EMBL/GenBank/DDBJ databases">
        <title>Aspergillus puulaauensis MK2 genome sequence.</title>
        <authorList>
            <person name="Futagami T."/>
            <person name="Mori K."/>
            <person name="Kadooka C."/>
            <person name="Tanaka T."/>
        </authorList>
    </citation>
    <scope>NUCLEOTIDE SEQUENCE</scope>
    <source>
        <strain evidence="3">MK2</strain>
    </source>
</reference>
<keyword evidence="1" id="KW-0378">Hydrolase</keyword>
<dbReference type="KEGG" id="apuu:APUU_60832A"/>
<dbReference type="PANTHER" id="PTHR43056:SF10">
    <property type="entry name" value="COCE_NOND FAMILY, PUTATIVE (AFU_ORTHOLOGUE AFUA_7G00600)-RELATED"/>
    <property type="match status" value="1"/>
</dbReference>
<dbReference type="Pfam" id="PF08530">
    <property type="entry name" value="PepX_C"/>
    <property type="match status" value="1"/>
</dbReference>
<reference evidence="3" key="1">
    <citation type="submission" date="2021-01" db="EMBL/GenBank/DDBJ databases">
        <authorList>
            <consortium name="Aspergillus puulaauensis MK2 genome sequencing consortium"/>
            <person name="Kazuki M."/>
            <person name="Futagami T."/>
        </authorList>
    </citation>
    <scope>NUCLEOTIDE SEQUENCE</scope>
    <source>
        <strain evidence="3">MK2</strain>
    </source>
</reference>
<dbReference type="GeneID" id="64977789"/>